<sequence length="404" mass="44615">MSAVLLAALLAVASAPSAWAVWLGRLDPQQLMGSWYVLAVASGEKDFALEKATKSVEGVEVMLTSQNTLKMRASRHRMERCHLQGVELQRQNSRWVFGNPSLGVLEYRVLGTNFRDYAIVFTQLEAQEEAFSTVELYSRTALASQEALGCFAKWSRSLGFLPQQQAELQRDFTCAHKVFPVSGSPSTPPLHGPGGGWPDAALLAQPPRGWLRLVVRMELGWWLALLALLALLLGLGGGSRAQEQLPRESHNLNWSKFSGFWYILAVASDAQGMLPRGGQRKLGASVVQVQEVGQLKVVLTLNRSRGCQTHSLILRRDRKKAVFRNTLRGVEGFRVMVPDYSASVVYLRLGRAGRTTRTLLLISRQPTCSFLSMKKFVDACEALELTSRVAVLPKDASCAHTILP</sequence>
<name>A0ACB0F4R3_RANTA</name>
<dbReference type="Proteomes" id="UP001162501">
    <property type="component" value="Chromosome 3"/>
</dbReference>
<organism evidence="1 2">
    <name type="scientific">Rangifer tarandus platyrhynchus</name>
    <name type="common">Svalbard reindeer</name>
    <dbReference type="NCBI Taxonomy" id="3082113"/>
    <lineage>
        <taxon>Eukaryota</taxon>
        <taxon>Metazoa</taxon>
        <taxon>Chordata</taxon>
        <taxon>Craniata</taxon>
        <taxon>Vertebrata</taxon>
        <taxon>Euteleostomi</taxon>
        <taxon>Mammalia</taxon>
        <taxon>Eutheria</taxon>
        <taxon>Laurasiatheria</taxon>
        <taxon>Artiodactyla</taxon>
        <taxon>Ruminantia</taxon>
        <taxon>Pecora</taxon>
        <taxon>Cervidae</taxon>
        <taxon>Odocoileinae</taxon>
        <taxon>Rangifer</taxon>
    </lineage>
</organism>
<gene>
    <name evidence="1" type="ORF">MRATA1EN3_LOCUS18319</name>
</gene>
<proteinExistence type="predicted"/>
<evidence type="ECO:0000313" key="1">
    <source>
        <dbReference type="EMBL" id="CAI9707106.1"/>
    </source>
</evidence>
<dbReference type="EMBL" id="OX596087">
    <property type="protein sequence ID" value="CAI9707106.1"/>
    <property type="molecule type" value="Genomic_DNA"/>
</dbReference>
<accession>A0ACB0F4R3</accession>
<reference evidence="1" key="1">
    <citation type="submission" date="2023-05" db="EMBL/GenBank/DDBJ databases">
        <authorList>
            <consortium name="ELIXIR-Norway"/>
        </authorList>
    </citation>
    <scope>NUCLEOTIDE SEQUENCE</scope>
</reference>
<evidence type="ECO:0000313" key="2">
    <source>
        <dbReference type="Proteomes" id="UP001162501"/>
    </source>
</evidence>
<protein>
    <submittedName>
        <fullName evidence="1">Uncharacterized protein</fullName>
    </submittedName>
</protein>